<dbReference type="Pfam" id="PF08019">
    <property type="entry name" value="EptA_B_N"/>
    <property type="match status" value="1"/>
</dbReference>
<feature type="transmembrane region" description="Helical" evidence="11">
    <location>
        <begin position="45"/>
        <end position="66"/>
    </location>
</feature>
<keyword evidence="7 11" id="KW-0472">Membrane</keyword>
<dbReference type="PANTHER" id="PTHR30443:SF0">
    <property type="entry name" value="PHOSPHOETHANOLAMINE TRANSFERASE EPTA"/>
    <property type="match status" value="1"/>
</dbReference>
<dbReference type="Proteomes" id="UP000534496">
    <property type="component" value="Unassembled WGS sequence"/>
</dbReference>
<name>A0A0L6XY46_ECOLX</name>
<evidence type="ECO:0000256" key="4">
    <source>
        <dbReference type="ARBA" id="ARBA00022679"/>
    </source>
</evidence>
<dbReference type="NCBIfam" id="NF028537">
    <property type="entry name" value="P_eth_NH2_trans"/>
    <property type="match status" value="1"/>
</dbReference>
<dbReference type="GO" id="GO:0005886">
    <property type="term" value="C:plasma membrane"/>
    <property type="evidence" value="ECO:0007669"/>
    <property type="project" value="UniProtKB-SubCell"/>
</dbReference>
<proteinExistence type="inferred from homology"/>
<comment type="subcellular location">
    <subcellularLocation>
        <location evidence="1">Cell inner membrane</location>
        <topology evidence="1">Multi-pass membrane protein</topology>
    </subcellularLocation>
</comment>
<evidence type="ECO:0000256" key="1">
    <source>
        <dbReference type="ARBA" id="ARBA00004429"/>
    </source>
</evidence>
<dbReference type="Proteomes" id="UP001190091">
    <property type="component" value="Unassembled WGS sequence"/>
</dbReference>
<sequence length="547" mass="61683">MLKRLLKRPSLNLLAWLLLAAFYISICLNIAFFKQVLQTLPLDSLHNVLVFLSMPVVAFSVINIVLTLSSFLWLNRPLACLFILVGAAAQYFIMTYGIVIDRSMIANIIDTTPAESYALMTPQMLLTLGFSGVLAALIACWIKIKPATSRLRSVLFRGANILVSVLLILLVAALFYKDYASLFRNNKELVKSLSPSNSIVASWSWYSHQRLANLPLVRIGEDAHRNPLMQNEKRKNLTILIVGETSRAENFSLNGYPRETNPRLAKDNVVYFPNTASCGTATAVSVPCMFSDMPREHYKEELAQHQEGVLDIIQRAGINVLWNDNDGGCKGACDRVPHQNVTALNLPDQCINGECYDEVLFHGLEEYVNNLQGDGVIVLHTIGSHGPTYYNRYPPQFRKFTPTCDTNEIQTCTKEQLVNTYDNTLVYVDYIVDKAINLLKEHQDKFTTSLVYLSDHGESLGENGIYLHGLPYAIAPDSQKQVPMLLWLSEDYQKRYQVDQNCLQKQAQTQHYSQDNLFSTLLGLTGVETKYYQAADDILQTCRRVSE</sequence>
<evidence type="ECO:0000256" key="2">
    <source>
        <dbReference type="ARBA" id="ARBA00022475"/>
    </source>
</evidence>
<dbReference type="SUPFAM" id="SSF53649">
    <property type="entry name" value="Alkaline phosphatase-like"/>
    <property type="match status" value="1"/>
</dbReference>
<dbReference type="InterPro" id="IPR058130">
    <property type="entry name" value="PEA_transf_C"/>
</dbReference>
<evidence type="ECO:0000313" key="15">
    <source>
        <dbReference type="EMBL" id="EFH3676301.1"/>
    </source>
</evidence>
<reference evidence="15 16" key="1">
    <citation type="submission" date="2019-12" db="EMBL/GenBank/DDBJ databases">
        <authorList>
            <consortium name="NARMS: The National Antimicrobial Resistance Monitoring System"/>
        </authorList>
    </citation>
    <scope>NUCLEOTIDE SEQUENCE [LARGE SCALE GENOMIC DNA]</scope>
    <source>
        <strain evidence="15 16">CVM N19EC0189</strain>
    </source>
</reference>
<dbReference type="RefSeq" id="WP_024257834.1">
    <property type="nucleotide sequence ID" value="NZ_BFMA01000001.1"/>
</dbReference>
<keyword evidence="2" id="KW-1003">Cell membrane</keyword>
<dbReference type="EMBL" id="CAUZHL010000006">
    <property type="protein sequence ID" value="CAK1215179.1"/>
    <property type="molecule type" value="Genomic_DNA"/>
</dbReference>
<keyword evidence="4 15" id="KW-0808">Transferase</keyword>
<dbReference type="InterPro" id="IPR012549">
    <property type="entry name" value="EptA-like_N"/>
</dbReference>
<dbReference type="PANTHER" id="PTHR30443">
    <property type="entry name" value="INNER MEMBRANE PROTEIN"/>
    <property type="match status" value="1"/>
</dbReference>
<keyword evidence="3" id="KW-0997">Cell inner membrane</keyword>
<dbReference type="Gene3D" id="3.40.720.10">
    <property type="entry name" value="Alkaline Phosphatase, subunit A"/>
    <property type="match status" value="1"/>
</dbReference>
<dbReference type="InterPro" id="IPR000917">
    <property type="entry name" value="Sulfatase_N"/>
</dbReference>
<protein>
    <recommendedName>
        <fullName evidence="9">Phosphoethanolamine transferase EptA</fullName>
    </recommendedName>
    <alternativeName>
        <fullName evidence="10">Polymyxin resistance protein PmrC</fullName>
    </alternativeName>
</protein>
<feature type="domain" description="Phosphoethanolamine transferase N-terminal" evidence="13">
    <location>
        <begin position="59"/>
        <end position="209"/>
    </location>
</feature>
<accession>A0A0L6XY46</accession>
<dbReference type="EMBL" id="AASVQO010000030">
    <property type="protein sequence ID" value="EFH3676301.1"/>
    <property type="molecule type" value="Genomic_DNA"/>
</dbReference>
<reference evidence="14" key="2">
    <citation type="submission" date="2023-10" db="EMBL/GenBank/DDBJ databases">
        <authorList>
            <person name="Leclercq S."/>
        </authorList>
    </citation>
    <scope>NUCLEOTIDE SEQUENCE</scope>
    <source>
        <strain evidence="14">F848</strain>
    </source>
</reference>
<dbReference type="AlphaFoldDB" id="A0A0L6XY46"/>
<gene>
    <name evidence="15" type="primary">eptA</name>
    <name evidence="15" type="ORF">F9461_24355</name>
    <name evidence="14" type="ORF">FGAF848_43140</name>
</gene>
<evidence type="ECO:0000256" key="3">
    <source>
        <dbReference type="ARBA" id="ARBA00022519"/>
    </source>
</evidence>
<feature type="transmembrane region" description="Helical" evidence="11">
    <location>
        <begin position="120"/>
        <end position="142"/>
    </location>
</feature>
<evidence type="ECO:0000259" key="13">
    <source>
        <dbReference type="Pfam" id="PF08019"/>
    </source>
</evidence>
<keyword evidence="5 11" id="KW-0812">Transmembrane</keyword>
<feature type="transmembrane region" description="Helical" evidence="11">
    <location>
        <begin position="154"/>
        <end position="176"/>
    </location>
</feature>
<dbReference type="GO" id="GO:0009244">
    <property type="term" value="P:lipopolysaccharide core region biosynthetic process"/>
    <property type="evidence" value="ECO:0007669"/>
    <property type="project" value="TreeGrafter"/>
</dbReference>
<evidence type="ECO:0000313" key="16">
    <source>
        <dbReference type="Proteomes" id="UP000534496"/>
    </source>
</evidence>
<organism evidence="15 16">
    <name type="scientific">Escherichia coli</name>
    <dbReference type="NCBI Taxonomy" id="562"/>
    <lineage>
        <taxon>Bacteria</taxon>
        <taxon>Pseudomonadati</taxon>
        <taxon>Pseudomonadota</taxon>
        <taxon>Gammaproteobacteria</taxon>
        <taxon>Enterobacterales</taxon>
        <taxon>Enterobacteriaceae</taxon>
        <taxon>Escherichia</taxon>
    </lineage>
</organism>
<feature type="transmembrane region" description="Helical" evidence="11">
    <location>
        <begin position="78"/>
        <end position="100"/>
    </location>
</feature>
<dbReference type="GO" id="GO:0016776">
    <property type="term" value="F:phosphotransferase activity, phosphate group as acceptor"/>
    <property type="evidence" value="ECO:0007669"/>
    <property type="project" value="TreeGrafter"/>
</dbReference>
<keyword evidence="6 11" id="KW-1133">Transmembrane helix</keyword>
<dbReference type="CDD" id="cd16017">
    <property type="entry name" value="LptA"/>
    <property type="match status" value="1"/>
</dbReference>
<dbReference type="FunFam" id="3.40.720.10:FF:000022">
    <property type="entry name" value="Phosphoethanolamine transferase eptA"/>
    <property type="match status" value="1"/>
</dbReference>
<comment type="caution">
    <text evidence="15">The sequence shown here is derived from an EMBL/GenBank/DDBJ whole genome shotgun (WGS) entry which is preliminary data.</text>
</comment>
<evidence type="ECO:0000259" key="12">
    <source>
        <dbReference type="Pfam" id="PF00884"/>
    </source>
</evidence>
<evidence type="ECO:0000256" key="10">
    <source>
        <dbReference type="ARBA" id="ARBA00082127"/>
    </source>
</evidence>
<comment type="similarity">
    <text evidence="8">Belongs to the phosphoethanolamine transferase family. EptA subfamily.</text>
</comment>
<feature type="domain" description="Sulfatase N-terminal" evidence="12">
    <location>
        <begin position="238"/>
        <end position="527"/>
    </location>
</feature>
<evidence type="ECO:0000256" key="5">
    <source>
        <dbReference type="ARBA" id="ARBA00022692"/>
    </source>
</evidence>
<evidence type="ECO:0000256" key="9">
    <source>
        <dbReference type="ARBA" id="ARBA00067355"/>
    </source>
</evidence>
<dbReference type="InterPro" id="IPR040423">
    <property type="entry name" value="PEA_transferase"/>
</dbReference>
<dbReference type="Pfam" id="PF00884">
    <property type="entry name" value="Sulfatase"/>
    <property type="match status" value="1"/>
</dbReference>
<feature type="transmembrane region" description="Helical" evidence="11">
    <location>
        <begin position="12"/>
        <end position="33"/>
    </location>
</feature>
<evidence type="ECO:0000256" key="8">
    <source>
        <dbReference type="ARBA" id="ARBA00061371"/>
    </source>
</evidence>
<evidence type="ECO:0000313" key="14">
    <source>
        <dbReference type="EMBL" id="CAK1215179.1"/>
    </source>
</evidence>
<evidence type="ECO:0000256" key="11">
    <source>
        <dbReference type="SAM" id="Phobius"/>
    </source>
</evidence>
<evidence type="ECO:0000256" key="6">
    <source>
        <dbReference type="ARBA" id="ARBA00022989"/>
    </source>
</evidence>
<dbReference type="NCBIfam" id="NF008619">
    <property type="entry name" value="PRK11598.1"/>
    <property type="match status" value="1"/>
</dbReference>
<evidence type="ECO:0000256" key="7">
    <source>
        <dbReference type="ARBA" id="ARBA00023136"/>
    </source>
</evidence>
<dbReference type="InterPro" id="IPR017850">
    <property type="entry name" value="Alkaline_phosphatase_core_sf"/>
</dbReference>